<evidence type="ECO:0000313" key="1">
    <source>
        <dbReference type="EMBL" id="DAF98337.1"/>
    </source>
</evidence>
<organism evidence="1">
    <name type="scientific">Myoviridae sp. ctLx49</name>
    <dbReference type="NCBI Taxonomy" id="2825086"/>
    <lineage>
        <taxon>Viruses</taxon>
        <taxon>Duplodnaviria</taxon>
        <taxon>Heunggongvirae</taxon>
        <taxon>Uroviricota</taxon>
        <taxon>Caudoviricetes</taxon>
    </lineage>
</organism>
<accession>A0A8S5UV29</accession>
<reference evidence="1" key="1">
    <citation type="journal article" date="2021" name="Proc. Natl. Acad. Sci. U.S.A.">
        <title>A Catalog of Tens of Thousands of Viruses from Human Metagenomes Reveals Hidden Associations with Chronic Diseases.</title>
        <authorList>
            <person name="Tisza M.J."/>
            <person name="Buck C.B."/>
        </authorList>
    </citation>
    <scope>NUCLEOTIDE SEQUENCE</scope>
    <source>
        <strain evidence="1">CtLx49</strain>
    </source>
</reference>
<dbReference type="EMBL" id="BK016145">
    <property type="protein sequence ID" value="DAF98337.1"/>
    <property type="molecule type" value="Genomic_DNA"/>
</dbReference>
<proteinExistence type="predicted"/>
<sequence>MNKKRSAAADKLLERLAVSSPNDAVKLLYLSAEDVSELEGLDLSLLSEIKRGPKGEVELKFVNKLAIIRELIELNAAAAAQSAAGDGFYAALDKSARLLEAERENDL</sequence>
<protein>
    <submittedName>
        <fullName evidence="1">Uncharacterized protein</fullName>
    </submittedName>
</protein>
<name>A0A8S5UV29_9CAUD</name>